<keyword evidence="1" id="KW-0732">Signal</keyword>
<evidence type="ECO:0000313" key="3">
    <source>
        <dbReference type="Proteomes" id="UP001626536"/>
    </source>
</evidence>
<feature type="signal peptide" evidence="1">
    <location>
        <begin position="1"/>
        <end position="22"/>
    </location>
</feature>
<accession>A0ABZ0HSU4</accession>
<feature type="chain" id="PRO_5047471062" evidence="1">
    <location>
        <begin position="23"/>
        <end position="155"/>
    </location>
</feature>
<dbReference type="Pfam" id="PF07813">
    <property type="entry name" value="LTXXQ"/>
    <property type="match status" value="1"/>
</dbReference>
<proteinExistence type="predicted"/>
<dbReference type="Proteomes" id="UP001626536">
    <property type="component" value="Chromosome"/>
</dbReference>
<dbReference type="InterPro" id="IPR012899">
    <property type="entry name" value="LTXXQ"/>
</dbReference>
<protein>
    <submittedName>
        <fullName evidence="2">Spy/CpxP family protein refolding chaperone</fullName>
    </submittedName>
</protein>
<dbReference type="RefSeq" id="WP_407339729.1">
    <property type="nucleotide sequence ID" value="NZ_CP136862.1"/>
</dbReference>
<sequence length="155" mass="17354">MRSAAILVIGAVLVLGSAPALARNRGERQDRTPQTANQILDEEVAQIAQIRAKLLLAPDQEKNWSDLETALRDIAKKRADRMVVMRTEMAQQKGPVDLIEQWRGIADILNERSIDLKTLADAAQPLYSTLSDEQKKHFKEEIERLEKTTSAPGLK</sequence>
<organism evidence="2 3">
    <name type="scientific">Methylocapsa polymorpha</name>
    <dbReference type="NCBI Taxonomy" id="3080828"/>
    <lineage>
        <taxon>Bacteria</taxon>
        <taxon>Pseudomonadati</taxon>
        <taxon>Pseudomonadota</taxon>
        <taxon>Alphaproteobacteria</taxon>
        <taxon>Hyphomicrobiales</taxon>
        <taxon>Beijerinckiaceae</taxon>
        <taxon>Methylocapsa</taxon>
    </lineage>
</organism>
<name>A0ABZ0HSU4_9HYPH</name>
<keyword evidence="3" id="KW-1185">Reference proteome</keyword>
<evidence type="ECO:0000313" key="2">
    <source>
        <dbReference type="EMBL" id="WOJ90283.1"/>
    </source>
</evidence>
<reference evidence="2 3" key="1">
    <citation type="submission" date="2023-10" db="EMBL/GenBank/DDBJ databases">
        <title>Novel methanotroph of the genus Methylocapsa from a subarctic wetland.</title>
        <authorList>
            <person name="Belova S.E."/>
            <person name="Oshkin I.Y."/>
            <person name="Miroshnikov K."/>
            <person name="Dedysh S.N."/>
        </authorList>
    </citation>
    <scope>NUCLEOTIDE SEQUENCE [LARGE SCALE GENOMIC DNA]</scope>
    <source>
        <strain evidence="2 3">RX1</strain>
    </source>
</reference>
<dbReference type="EMBL" id="CP136862">
    <property type="protein sequence ID" value="WOJ90283.1"/>
    <property type="molecule type" value="Genomic_DNA"/>
</dbReference>
<evidence type="ECO:0000256" key="1">
    <source>
        <dbReference type="SAM" id="SignalP"/>
    </source>
</evidence>
<gene>
    <name evidence="2" type="ORF">RZS28_02995</name>
</gene>